<dbReference type="CDD" id="cd00063">
    <property type="entry name" value="FN3"/>
    <property type="match status" value="8"/>
</dbReference>
<protein>
    <submittedName>
        <fullName evidence="9">1,4-alpha-glucan branching enzyme GlgB</fullName>
        <ecNumber evidence="9">2.4.1.18</ecNumber>
    </submittedName>
</protein>
<dbReference type="Pfam" id="PF00041">
    <property type="entry name" value="fn3"/>
    <property type="match status" value="6"/>
</dbReference>
<dbReference type="Gene3D" id="2.60.40.10">
    <property type="entry name" value="Immunoglobulins"/>
    <property type="match status" value="12"/>
</dbReference>
<keyword evidence="7" id="KW-0732">Signal</keyword>
<evidence type="ECO:0000256" key="5">
    <source>
        <dbReference type="RuleBase" id="RU003615"/>
    </source>
</evidence>
<feature type="domain" description="Fibronectin type-III" evidence="8">
    <location>
        <begin position="1609"/>
        <end position="1693"/>
    </location>
</feature>
<feature type="signal peptide" evidence="7">
    <location>
        <begin position="1"/>
        <end position="28"/>
    </location>
</feature>
<dbReference type="InterPro" id="IPR031319">
    <property type="entry name" value="A-amylase_C"/>
</dbReference>
<feature type="chain" id="PRO_5045118194" evidence="7">
    <location>
        <begin position="29"/>
        <end position="2831"/>
    </location>
</feature>
<dbReference type="Pfam" id="PF16738">
    <property type="entry name" value="CBM26"/>
    <property type="match status" value="2"/>
</dbReference>
<dbReference type="InterPro" id="IPR003961">
    <property type="entry name" value="FN3_dom"/>
</dbReference>
<feature type="compositionally biased region" description="Low complexity" evidence="6">
    <location>
        <begin position="1688"/>
        <end position="1703"/>
    </location>
</feature>
<dbReference type="SMART" id="SM01066">
    <property type="entry name" value="CBM_25"/>
    <property type="match status" value="2"/>
</dbReference>
<feature type="domain" description="Fibronectin type-III" evidence="8">
    <location>
        <begin position="2352"/>
        <end position="2440"/>
    </location>
</feature>
<dbReference type="InterPro" id="IPR005085">
    <property type="entry name" value="CBM25"/>
</dbReference>
<dbReference type="PROSITE" id="PS50853">
    <property type="entry name" value="FN3"/>
    <property type="match status" value="8"/>
</dbReference>
<evidence type="ECO:0000256" key="7">
    <source>
        <dbReference type="SAM" id="SignalP"/>
    </source>
</evidence>
<keyword evidence="10" id="KW-1185">Reference proteome</keyword>
<feature type="domain" description="Fibronectin type-III" evidence="8">
    <location>
        <begin position="1700"/>
        <end position="1785"/>
    </location>
</feature>
<keyword evidence="4" id="KW-0106">Calcium</keyword>
<dbReference type="PANTHER" id="PTHR10357">
    <property type="entry name" value="ALPHA-AMYLASE FAMILY MEMBER"/>
    <property type="match status" value="1"/>
</dbReference>
<dbReference type="InterPro" id="IPR013783">
    <property type="entry name" value="Ig-like_fold"/>
</dbReference>
<keyword evidence="9" id="KW-0328">Glycosyltransferase</keyword>
<dbReference type="Gene3D" id="3.20.20.80">
    <property type="entry name" value="Glycosidases"/>
    <property type="match status" value="3"/>
</dbReference>
<dbReference type="InterPro" id="IPR006047">
    <property type="entry name" value="GH13_cat_dom"/>
</dbReference>
<evidence type="ECO:0000256" key="6">
    <source>
        <dbReference type="SAM" id="MobiDB-lite"/>
    </source>
</evidence>
<dbReference type="InterPro" id="IPR006046">
    <property type="entry name" value="Alpha_amylase"/>
</dbReference>
<dbReference type="SMART" id="SM00632">
    <property type="entry name" value="Aamy_C"/>
    <property type="match status" value="1"/>
</dbReference>
<keyword evidence="9" id="KW-0808">Transferase</keyword>
<dbReference type="EMBL" id="CAKMMF010000052">
    <property type="protein sequence ID" value="CAH1225552.1"/>
    <property type="molecule type" value="Genomic_DNA"/>
</dbReference>
<dbReference type="InterPro" id="IPR013780">
    <property type="entry name" value="Glyco_hydro_b"/>
</dbReference>
<evidence type="ECO:0000256" key="4">
    <source>
        <dbReference type="ARBA" id="ARBA00022837"/>
    </source>
</evidence>
<evidence type="ECO:0000256" key="2">
    <source>
        <dbReference type="ARBA" id="ARBA00008061"/>
    </source>
</evidence>
<comment type="caution">
    <text evidence="9">The sequence shown here is derived from an EMBL/GenBank/DDBJ whole genome shotgun (WGS) entry which is preliminary data.</text>
</comment>
<dbReference type="EC" id="2.4.1.18" evidence="9"/>
<reference evidence="9" key="1">
    <citation type="submission" date="2022-01" db="EMBL/GenBank/DDBJ databases">
        <authorList>
            <person name="Criscuolo A."/>
        </authorList>
    </citation>
    <scope>NUCLEOTIDE SEQUENCE</scope>
    <source>
        <strain evidence="9">CIP111893</strain>
    </source>
</reference>
<accession>A0ABN8H5H0</accession>
<dbReference type="InterPro" id="IPR031965">
    <property type="entry name" value="CBM26"/>
</dbReference>
<dbReference type="InterPro" id="IPR036116">
    <property type="entry name" value="FN3_sf"/>
</dbReference>
<dbReference type="Proteomes" id="UP000838686">
    <property type="component" value="Unassembled WGS sequence"/>
</dbReference>
<gene>
    <name evidence="9" type="primary">glgB_3</name>
    <name evidence="9" type="ORF">PAECIP111893_05273</name>
</gene>
<evidence type="ECO:0000256" key="1">
    <source>
        <dbReference type="ARBA" id="ARBA00001913"/>
    </source>
</evidence>
<dbReference type="SMART" id="SM00060">
    <property type="entry name" value="FN3"/>
    <property type="match status" value="8"/>
</dbReference>
<dbReference type="Pfam" id="PF03423">
    <property type="entry name" value="CBM_25"/>
    <property type="match status" value="2"/>
</dbReference>
<proteinExistence type="inferred from homology"/>
<name>A0ABN8H5H0_9BACL</name>
<dbReference type="PANTHER" id="PTHR10357:SF209">
    <property type="entry name" value="PERIPLASMIC ALPHA-AMYLASE"/>
    <property type="match status" value="1"/>
</dbReference>
<feature type="domain" description="Fibronectin type-III" evidence="8">
    <location>
        <begin position="768"/>
        <end position="853"/>
    </location>
</feature>
<evidence type="ECO:0000259" key="8">
    <source>
        <dbReference type="PROSITE" id="PS50853"/>
    </source>
</evidence>
<evidence type="ECO:0000256" key="3">
    <source>
        <dbReference type="ARBA" id="ARBA00022723"/>
    </source>
</evidence>
<feature type="domain" description="Fibronectin type-III" evidence="8">
    <location>
        <begin position="674"/>
        <end position="759"/>
    </location>
</feature>
<dbReference type="Gene3D" id="2.60.120.260">
    <property type="entry name" value="Galactose-binding domain-like"/>
    <property type="match status" value="1"/>
</dbReference>
<evidence type="ECO:0000313" key="9">
    <source>
        <dbReference type="EMBL" id="CAH1225552.1"/>
    </source>
</evidence>
<dbReference type="SMART" id="SM00642">
    <property type="entry name" value="Aamy"/>
    <property type="match status" value="2"/>
</dbReference>
<keyword evidence="3" id="KW-0479">Metal-binding</keyword>
<comment type="cofactor">
    <cofactor evidence="1">
        <name>Ca(2+)</name>
        <dbReference type="ChEBI" id="CHEBI:29108"/>
    </cofactor>
</comment>
<dbReference type="SUPFAM" id="SSF49265">
    <property type="entry name" value="Fibronectin type III"/>
    <property type="match status" value="4"/>
</dbReference>
<dbReference type="InterPro" id="IPR017853">
    <property type="entry name" value="GH"/>
</dbReference>
<sequence>MKRTTMRVWSMILFAAMMLQALGFTAAAAQGSTTPQQTGNVQAMAAQDYGLPAKTKDGVIFHAWNWSFDNITNNMAAIAEAGFKSVQTSPIQASKEALTDGSKWWVLYQPTNFKIGNTQLGSREQFKKMNEEAEKYGISIIVDVIANHTGNAGGGALEVQPAHNVDPVLKNNPNFWHSPAKHVESWDRRWNVTQQGIGLPDLNTSNQELQNIIIAFLNDAISLGADGFRFDAAKHIELPDDPDGSASNFWPRVLGSLTNKENIYIYGEVLQGGADRFNDYATYMNLAADKYGHNIRDAVGFSSSKNVDTAKFYSAGTVSPSKLVTWVESHDTYANDKNESTNMNEWQIKMGWSIIAARAETTSLFFNRPAGSGKFGSPLGQPGNNLWKDADIAAVNKFHNAMVGQGEFLRTQGNQIMLVERGTKGVTIVNLGGDAQINSETKLPNGTYTNKATGGGTFTVSNGRITGNIGGGKIAVLYEAAAPVPVISIDKQEGGFYTDKLDVKLTYTGSDTASYTVNNGTPATFSSGTTVSFGAGAAFGATFVLKVTSSNAAGQAVKTYTFTKEDPNAALKVHFYKPAGWGTPNIYYYDESVTPTKIGATWPGPAMKDDGNGWYSYQIPAWTKAQVIFNSGSNQIPGASQPGYQVTGEKWIKDNVVHATNPDGPAPTDQAPTAPTNVQGTAAGTTSINLTWTPSTDDKGVVKYEVYRDGVLIGETTTNSYTDNTVVANKTYSYTIKAVDTIGQKSAFSAAVAVTTGNGGTQDQLPTVPTNVQGTAVGTTTVNLTWSPSTDDKGVASYEIYRNGTLKGSSTSTSYSDTTVANDNTYSYTVRAVDTIGQKSAASAPATVKIGNGGQQQAAGSPFSWDNANVYFVMTDRFVNGNTSNDGAYGRPKTDAWGSNVGTFHGGDIKGLTQKLQEGYFTDLGTNAIWITAPWEQMHGWVGGKDGDFAHYGYHGYYALDFTAMDKSMGTIDEMREFVDLAHTKGIRVVLDVVMNHVAYPTLVDMAEYNYGDRGGLAGNWTPNKGSGQNWHSHNDIMNTNNASAWASWWGNSWIRANNIAGYDLCGNNDLTLCVGFLPDIKTESTSGTTLPPILKTKFGKETSGYDNWIVPAAKQYRKDLNVAPKDYMTKWLSSWVEEFGIDGFRIDTAKHVSADKWKELKTASSSALTKWRQNNPTKPGADWNDGFWMTGEVWGQGLGRDSNYFNNGFDSLINFSFQGANMSDLEGLFSRYASEFNNELPNYNMLSYLSSHDKGLYNRGNLMQAGTALLLLPGGIQTYYGDESGRPFGATGSDPDQGTRSDMNWGSTNQNLLQHWQKIGQFRNNHIAIGAGKHAKIADAPYTFSRTYEQGDILDKVVVAVGASGSVDVNVGGIFPDGTTVRDAYTKNEVVVSGGKAKFTAGANGVILIENVGANKKFPVLTASPAGGKFKTETTTVTLSVKNADSGKYTLDGSDPVNGIAFTNGTTITIGAGMAIDETKTLRMHAVNENGEGTGSFTFTKGDPNAKLDIYFKKPAGWGTPAVYFYETAPKQTNEPTWATAPAMTDAGDGWFVYSFDTAEKATIIFKDNTGKQLPGQSQPGFTRTATSWYDGTTWHETDPRPSTKPAAPTNLASSAKTDKTVTLTWTASTSAGIAGYDVYRNNAKVGTTTATTYTDMGLTAATAYSYKVIAKNQAGTESDPSNAVSVTTNPAVTTKPTTPTNLASSAKTDKTVSLTWSASTDASGIAGYDVYRNGSKVGTATTTSYTDTGLTGATAYTYKVIARSQVGGASDPSNEISVTTEPGSNNGNTVTVYYKKGYATPYIHYRPEGGTWTAVPGVKMDESEIPGYAKYTINLGASSATRVEAVFNNGSGQWDNNGQKNYFFNKGDNTFNAGKITPGKPDAPLPGNKVTIYYKEGWTNVNIHYRAEGGTWTAVPGVKMENDPLNPGYKKITVDIGTATRLEACFNNGSNVWDSNGQKNYFFNAGDNTYIAGTNGAAGQVKLGEKPTGVDTIAPSTPANLAGNLSTGTPKTVTLSWSASTDNIAVTGYEVTRRAGTSTETFTVNATTYIDSTVAAGTTYKYQVRAKDAVNNFSGYSNEVTIAVPSDVDTIKPSAPTNVTGTATTTSVALSWTASSDNVGVTGYDIYKGTELVGSAAGTSYTAAGLTPNTAYSFTVKAKDAAGNVSDASAAFSVTTQNVASSNLLVNPGFETNTGTTGVADSWAKSVTAGITSTFELVAAPVASGSKAQKLTGSSMTNGSTVKFSQYVPVEGNKPYTASGQFNAVSLTNARAQLYVDFYNASNAIVGYAKFDQKVVTDGYITLSLNGETPAGTTRARVYAIIRSIGDNAAGVLLVDDMKFSIQGEEDTQAPSNPAALASTGKTDTTVSLSWTASTDNVGVAGYEIYRGGVKVGTSATTSFTDTGLTAATSYTYTVKANDAAGNLSGASNEVTVVTNNGVDTQAPSVPAGLASTGKTETTVSLSWTASTDNVGVTGYDILRNGVKVGTSATTSYTDTGLTEETTYNYSVKAFDAANNFSAASAAVAVATLKGTIIIPGGNKPYSTNPSFGKRVSTPITIDGVNGGQWTDDMLIAIDMAGDDPRTLGSNWSLHETPLDLTHLWAAWDNEYLYLAWQYVDVTDIIDPANAGSSGGTPIRSMDMPQTIAIDTIAGAGATLDMWKKNGLQPIWGGVNLPDYQFNIASNMFHSGYISKAVNGVFPVDDAGVNYKTGAAAGITVKFAKGAGYNTLWGVKDVDHVADASKLVDFKALGHDVNRDTFYEAKIPLSAIGNPNIEGSGIGVKLHQGEFSPVDTIPNDPATTDTPGVSESNSPKEWGDVDLLTTAFARIGK</sequence>
<comment type="similarity">
    <text evidence="2 5">Belongs to the glycosyl hydrolase 13 family.</text>
</comment>
<dbReference type="SUPFAM" id="SSF51011">
    <property type="entry name" value="Glycosyl hydrolase domain"/>
    <property type="match status" value="1"/>
</dbReference>
<dbReference type="GO" id="GO:0003844">
    <property type="term" value="F:1,4-alpha-glucan branching enzyme activity"/>
    <property type="evidence" value="ECO:0007669"/>
    <property type="project" value="UniProtKB-EC"/>
</dbReference>
<dbReference type="RefSeq" id="WP_236347513.1">
    <property type="nucleotide sequence ID" value="NZ_CAKMMF010000052.1"/>
</dbReference>
<feature type="region of interest" description="Disordered" evidence="6">
    <location>
        <begin position="1677"/>
        <end position="1706"/>
    </location>
</feature>
<evidence type="ECO:0000313" key="10">
    <source>
        <dbReference type="Proteomes" id="UP000838686"/>
    </source>
</evidence>
<dbReference type="PRINTS" id="PR00110">
    <property type="entry name" value="ALPHAAMYLASE"/>
</dbReference>
<feature type="domain" description="Fibronectin type-III" evidence="8">
    <location>
        <begin position="1999"/>
        <end position="2089"/>
    </location>
</feature>
<dbReference type="CDD" id="cd11315">
    <property type="entry name" value="AmyAc_bac1_AmyA"/>
    <property type="match status" value="1"/>
</dbReference>
<dbReference type="Gene3D" id="2.60.40.1180">
    <property type="entry name" value="Golgi alpha-mannosidase II"/>
    <property type="match status" value="1"/>
</dbReference>
<feature type="region of interest" description="Disordered" evidence="6">
    <location>
        <begin position="1595"/>
        <end position="1617"/>
    </location>
</feature>
<feature type="domain" description="Fibronectin type-III" evidence="8">
    <location>
        <begin position="2094"/>
        <end position="2181"/>
    </location>
</feature>
<feature type="compositionally biased region" description="Polar residues" evidence="6">
    <location>
        <begin position="1677"/>
        <end position="1687"/>
    </location>
</feature>
<dbReference type="SUPFAM" id="SSF51445">
    <property type="entry name" value="(Trans)glycosidases"/>
    <property type="match status" value="2"/>
</dbReference>
<feature type="domain" description="Fibronectin type-III" evidence="8">
    <location>
        <begin position="2448"/>
        <end position="2533"/>
    </location>
</feature>
<organism evidence="9 10">
    <name type="scientific">Paenibacillus plantiphilus</name>
    <dbReference type="NCBI Taxonomy" id="2905650"/>
    <lineage>
        <taxon>Bacteria</taxon>
        <taxon>Bacillati</taxon>
        <taxon>Bacillota</taxon>
        <taxon>Bacilli</taxon>
        <taxon>Bacillales</taxon>
        <taxon>Paenibacillaceae</taxon>
        <taxon>Paenibacillus</taxon>
    </lineage>
</organism>
<dbReference type="Pfam" id="PF00128">
    <property type="entry name" value="Alpha-amylase"/>
    <property type="match status" value="2"/>
</dbReference>